<dbReference type="InterPro" id="IPR005300">
    <property type="entry name" value="MltA_B"/>
</dbReference>
<evidence type="ECO:0000259" key="1">
    <source>
        <dbReference type="SMART" id="SM00925"/>
    </source>
</evidence>
<dbReference type="Proteomes" id="UP000000440">
    <property type="component" value="Chromosome"/>
</dbReference>
<keyword evidence="3" id="KW-1185">Reference proteome</keyword>
<evidence type="ECO:0000313" key="2">
    <source>
        <dbReference type="EMBL" id="BAC08446.1"/>
    </source>
</evidence>
<gene>
    <name evidence="2" type="ordered locus">tlr0894</name>
</gene>
<sequence length="399" mass="45259">MGFRWMSTTGFLSGLLLVLGCQAATVLPGTLKTPGKVPPFAPRSLYTTIDEFGQPQFQVDGRKLFRDRPLPPHRISTVPIKLLQVLRSTRQYFQDFSETDPITQREGILGIQGVTLPQVLDTLDFMIATLTEDISRKRPIRLQDPAFINQHFRVIQWLPHNPRNPNQTEELRLTNYAVFTHRGSHTPTQTYNTALYALPPRVSNQPEDRFYQQLTKQQVLAGIFEPGGALHGRVQPLAYLTRAAFEDALMQGTILVEFTDGSRAFFNVDRNNGLPFVKGVSPYEQQRYWYFRQVAAIKGYGSTIENKINIEPEVTFAGDVWNIGLGRVVVIEDRRGKPPQLRLGVIADTGGAFAPNLYQLDFLAGIFRDRPTYQAVARQLPNYVRAYILIKKPVKSRNQ</sequence>
<protein>
    <submittedName>
        <fullName evidence="2">Tlr0894 protein</fullName>
    </submittedName>
</protein>
<proteinExistence type="predicted"/>
<dbReference type="AlphaFoldDB" id="Q8DKG5"/>
<reference evidence="2 3" key="1">
    <citation type="journal article" date="2002" name="DNA Res.">
        <title>Complete genome structure of the thermophilic cyanobacterium Thermosynechococcus elongatus BP-1.</title>
        <authorList>
            <person name="Nakamura Y."/>
            <person name="Kaneko T."/>
            <person name="Sato S."/>
            <person name="Ikeuchi M."/>
            <person name="Katoh H."/>
            <person name="Sasamoto S."/>
            <person name="Watanabe A."/>
            <person name="Iriguchi M."/>
            <person name="Kawashima K."/>
            <person name="Kimura T."/>
            <person name="Kishida Y."/>
            <person name="Kiyokawa C."/>
            <person name="Kohara M."/>
            <person name="Matsumoto M."/>
            <person name="Matsuno A."/>
            <person name="Nakazaki N."/>
            <person name="Shimpo S."/>
            <person name="Sugimoto M."/>
            <person name="Takeuchi C."/>
            <person name="Yamada M."/>
            <person name="Tabata S."/>
        </authorList>
    </citation>
    <scope>NUCLEOTIDE SEQUENCE [LARGE SCALE GENOMIC DNA]</scope>
    <source>
        <strain evidence="3">IAM M-273 / NIES-2133 / BP-1</strain>
    </source>
</reference>
<accession>Q8DKG5</accession>
<dbReference type="eggNOG" id="COG2821">
    <property type="taxonomic scope" value="Bacteria"/>
</dbReference>
<dbReference type="PROSITE" id="PS51257">
    <property type="entry name" value="PROKAR_LIPOPROTEIN"/>
    <property type="match status" value="1"/>
</dbReference>
<dbReference type="SUPFAM" id="SSF50685">
    <property type="entry name" value="Barwin-like endoglucanases"/>
    <property type="match status" value="1"/>
</dbReference>
<evidence type="ECO:0000313" key="3">
    <source>
        <dbReference type="Proteomes" id="UP000000440"/>
    </source>
</evidence>
<dbReference type="EnsemblBacteria" id="BAC08446">
    <property type="protein sequence ID" value="BAC08446"/>
    <property type="gene ID" value="BAC08446"/>
</dbReference>
<dbReference type="PATRIC" id="fig|197221.4.peg.940"/>
<dbReference type="SMART" id="SM00925">
    <property type="entry name" value="MltA"/>
    <property type="match status" value="1"/>
</dbReference>
<name>Q8DKG5_THEVB</name>
<dbReference type="KEGG" id="tel:tlr0894"/>
<dbReference type="GO" id="GO:0004553">
    <property type="term" value="F:hydrolase activity, hydrolyzing O-glycosyl compounds"/>
    <property type="evidence" value="ECO:0007669"/>
    <property type="project" value="InterPro"/>
</dbReference>
<feature type="domain" description="Lytic transglycosylase MltA" evidence="1">
    <location>
        <begin position="180"/>
        <end position="292"/>
    </location>
</feature>
<dbReference type="InterPro" id="IPR036908">
    <property type="entry name" value="RlpA-like_sf"/>
</dbReference>
<dbReference type="EMBL" id="BA000039">
    <property type="protein sequence ID" value="BAC08446.1"/>
    <property type="molecule type" value="Genomic_DNA"/>
</dbReference>
<organism evidence="2 3">
    <name type="scientific">Thermosynechococcus vestitus (strain NIES-2133 / IAM M-273 / BP-1)</name>
    <dbReference type="NCBI Taxonomy" id="197221"/>
    <lineage>
        <taxon>Bacteria</taxon>
        <taxon>Bacillati</taxon>
        <taxon>Cyanobacteriota</taxon>
        <taxon>Cyanophyceae</taxon>
        <taxon>Acaryochloridales</taxon>
        <taxon>Thermosynechococcaceae</taxon>
        <taxon>Thermosynechococcus</taxon>
    </lineage>
</organism>